<accession>A0A8H6T6F2</accession>
<dbReference type="Proteomes" id="UP000636479">
    <property type="component" value="Unassembled WGS sequence"/>
</dbReference>
<dbReference type="RefSeq" id="XP_037223735.1">
    <property type="nucleotide sequence ID" value="XM_037360850.1"/>
</dbReference>
<dbReference type="GeneID" id="59343366"/>
<evidence type="ECO:0000313" key="2">
    <source>
        <dbReference type="EMBL" id="KAF7310285.1"/>
    </source>
</evidence>
<feature type="chain" id="PRO_5034098136" description="Enoyl-CoA hydratase" evidence="1">
    <location>
        <begin position="19"/>
        <end position="308"/>
    </location>
</feature>
<dbReference type="PANTHER" id="PTHR43459:SF1">
    <property type="entry name" value="EG:BACN32G11.4 PROTEIN"/>
    <property type="match status" value="1"/>
</dbReference>
<proteinExistence type="predicted"/>
<dbReference type="PANTHER" id="PTHR43459">
    <property type="entry name" value="ENOYL-COA HYDRATASE"/>
    <property type="match status" value="1"/>
</dbReference>
<dbReference type="Gene3D" id="3.90.226.10">
    <property type="entry name" value="2-enoyl-CoA Hydratase, Chain A, domain 1"/>
    <property type="match status" value="1"/>
</dbReference>
<dbReference type="EMBL" id="JACAZF010000003">
    <property type="protein sequence ID" value="KAF7310285.1"/>
    <property type="molecule type" value="Genomic_DNA"/>
</dbReference>
<evidence type="ECO:0008006" key="4">
    <source>
        <dbReference type="Google" id="ProtNLM"/>
    </source>
</evidence>
<protein>
    <recommendedName>
        <fullName evidence="4">Enoyl-CoA hydratase</fullName>
    </recommendedName>
</protein>
<comment type="caution">
    <text evidence="2">The sequence shown here is derived from an EMBL/GenBank/DDBJ whole genome shotgun (WGS) entry which is preliminary data.</text>
</comment>
<dbReference type="Pfam" id="PF00378">
    <property type="entry name" value="ECH_1"/>
    <property type="match status" value="1"/>
</dbReference>
<dbReference type="SUPFAM" id="SSF52096">
    <property type="entry name" value="ClpP/crotonase"/>
    <property type="match status" value="1"/>
</dbReference>
<organism evidence="2 3">
    <name type="scientific">Mycena indigotica</name>
    <dbReference type="NCBI Taxonomy" id="2126181"/>
    <lineage>
        <taxon>Eukaryota</taxon>
        <taxon>Fungi</taxon>
        <taxon>Dikarya</taxon>
        <taxon>Basidiomycota</taxon>
        <taxon>Agaricomycotina</taxon>
        <taxon>Agaricomycetes</taxon>
        <taxon>Agaricomycetidae</taxon>
        <taxon>Agaricales</taxon>
        <taxon>Marasmiineae</taxon>
        <taxon>Mycenaceae</taxon>
        <taxon>Mycena</taxon>
    </lineage>
</organism>
<evidence type="ECO:0000313" key="3">
    <source>
        <dbReference type="Proteomes" id="UP000636479"/>
    </source>
</evidence>
<sequence length="308" mass="33592">MLFYRLLPLLASTVAVLAARYPSFGTLQTQTSNGVMHVVINNTFSEINVLDYHLAFDLANLLERLQGNGTDSDVHAVVFSSANPKFFIAHVDINLFVTGFESPLPKFDPFNPDILFFDALMWNITTLPQATIAVIEGRARGIGNEFLMACDMRFALSSPNVLLSQTENSVGANPGAGGAMYLSNLIGHGRTFEYVLSATDVNADTAAQIGWVNRVFDTPHELHDYVDNLAARIALFPLPGIAGTKQGVNAISRPPRDVFVRDSQDVIISVTSTAEGQELLDAVLKATNNQSLGAFELDWPTEVVKLYQ</sequence>
<dbReference type="CDD" id="cd06558">
    <property type="entry name" value="crotonase-like"/>
    <property type="match status" value="1"/>
</dbReference>
<dbReference type="InterPro" id="IPR001753">
    <property type="entry name" value="Enoyl-CoA_hydra/iso"/>
</dbReference>
<reference evidence="2" key="1">
    <citation type="submission" date="2020-05" db="EMBL/GenBank/DDBJ databases">
        <title>Mycena genomes resolve the evolution of fungal bioluminescence.</title>
        <authorList>
            <person name="Tsai I.J."/>
        </authorList>
    </citation>
    <scope>NUCLEOTIDE SEQUENCE</scope>
    <source>
        <strain evidence="2">171206Taipei</strain>
    </source>
</reference>
<dbReference type="OrthoDB" id="410701at2759"/>
<keyword evidence="1" id="KW-0732">Signal</keyword>
<name>A0A8H6T6F2_9AGAR</name>
<feature type="signal peptide" evidence="1">
    <location>
        <begin position="1"/>
        <end position="18"/>
    </location>
</feature>
<gene>
    <name evidence="2" type="ORF">MIND_00402500</name>
</gene>
<dbReference type="AlphaFoldDB" id="A0A8H6T6F2"/>
<dbReference type="InterPro" id="IPR029045">
    <property type="entry name" value="ClpP/crotonase-like_dom_sf"/>
</dbReference>
<evidence type="ECO:0000256" key="1">
    <source>
        <dbReference type="SAM" id="SignalP"/>
    </source>
</evidence>
<keyword evidence="3" id="KW-1185">Reference proteome</keyword>